<organism evidence="4">
    <name type="scientific">marine sediment metagenome</name>
    <dbReference type="NCBI Taxonomy" id="412755"/>
    <lineage>
        <taxon>unclassified sequences</taxon>
        <taxon>metagenomes</taxon>
        <taxon>ecological metagenomes</taxon>
    </lineage>
</organism>
<dbReference type="Gene3D" id="2.10.110.10">
    <property type="entry name" value="Cysteine Rich Protein"/>
    <property type="match status" value="1"/>
</dbReference>
<dbReference type="InterPro" id="IPR001781">
    <property type="entry name" value="Znf_LIM"/>
</dbReference>
<reference evidence="4" key="1">
    <citation type="journal article" date="2015" name="Nature">
        <title>Complex archaea that bridge the gap between prokaryotes and eukaryotes.</title>
        <authorList>
            <person name="Spang A."/>
            <person name="Saw J.H."/>
            <person name="Jorgensen S.L."/>
            <person name="Zaremba-Niedzwiedzka K."/>
            <person name="Martijn J."/>
            <person name="Lind A.E."/>
            <person name="van Eijk R."/>
            <person name="Schleper C."/>
            <person name="Guy L."/>
            <person name="Ettema T.J."/>
        </authorList>
    </citation>
    <scope>NUCLEOTIDE SEQUENCE</scope>
</reference>
<dbReference type="EMBL" id="LAZR01064982">
    <property type="protein sequence ID" value="KKK56470.1"/>
    <property type="molecule type" value="Genomic_DNA"/>
</dbReference>
<gene>
    <name evidence="4" type="ORF">LCGC14_3064220</name>
</gene>
<feature type="domain" description="LIM zinc-binding" evidence="3">
    <location>
        <begin position="20"/>
        <end position="76"/>
    </location>
</feature>
<keyword evidence="2" id="KW-0862">Zinc</keyword>
<dbReference type="Pfam" id="PF00412">
    <property type="entry name" value="LIM"/>
    <property type="match status" value="1"/>
</dbReference>
<evidence type="ECO:0000259" key="3">
    <source>
        <dbReference type="SMART" id="SM00132"/>
    </source>
</evidence>
<protein>
    <recommendedName>
        <fullName evidence="3">LIM zinc-binding domain-containing protein</fullName>
    </recommendedName>
</protein>
<evidence type="ECO:0000256" key="1">
    <source>
        <dbReference type="ARBA" id="ARBA00022723"/>
    </source>
</evidence>
<name>A0A0F8X6A6_9ZZZZ</name>
<comment type="caution">
    <text evidence="4">The sequence shown here is derived from an EMBL/GenBank/DDBJ whole genome shotgun (WGS) entry which is preliminary data.</text>
</comment>
<sequence length="93" mass="10328">MPELRPIMPELRNINDAIIVCHNCSQGILSGQKQKLNGRFYCPDCVADMPVCEKCNEHIAAHVFENDDGDVFCGSCYAENYISCAGCDCEVHN</sequence>
<evidence type="ECO:0000313" key="4">
    <source>
        <dbReference type="EMBL" id="KKK56470.1"/>
    </source>
</evidence>
<proteinExistence type="predicted"/>
<feature type="non-terminal residue" evidence="4">
    <location>
        <position position="93"/>
    </location>
</feature>
<keyword evidence="1" id="KW-0479">Metal-binding</keyword>
<dbReference type="AlphaFoldDB" id="A0A0F8X6A6"/>
<dbReference type="SMART" id="SM00132">
    <property type="entry name" value="LIM"/>
    <property type="match status" value="1"/>
</dbReference>
<dbReference type="GO" id="GO:0046872">
    <property type="term" value="F:metal ion binding"/>
    <property type="evidence" value="ECO:0007669"/>
    <property type="project" value="UniProtKB-KW"/>
</dbReference>
<accession>A0A0F8X6A6</accession>
<evidence type="ECO:0000256" key="2">
    <source>
        <dbReference type="ARBA" id="ARBA00022833"/>
    </source>
</evidence>